<evidence type="ECO:0000313" key="2">
    <source>
        <dbReference type="EMBL" id="CAF4525031.1"/>
    </source>
</evidence>
<gene>
    <name evidence="1" type="ORF">GPM918_LOCUS44205</name>
    <name evidence="2" type="ORF">SRO942_LOCUS45951</name>
</gene>
<evidence type="ECO:0000313" key="3">
    <source>
        <dbReference type="Proteomes" id="UP000663829"/>
    </source>
</evidence>
<protein>
    <submittedName>
        <fullName evidence="1">Uncharacterized protein</fullName>
    </submittedName>
</protein>
<proteinExistence type="predicted"/>
<dbReference type="Proteomes" id="UP000663829">
    <property type="component" value="Unassembled WGS sequence"/>
</dbReference>
<name>A0A816D1C0_9BILA</name>
<organism evidence="1 3">
    <name type="scientific">Didymodactylos carnosus</name>
    <dbReference type="NCBI Taxonomy" id="1234261"/>
    <lineage>
        <taxon>Eukaryota</taxon>
        <taxon>Metazoa</taxon>
        <taxon>Spiralia</taxon>
        <taxon>Gnathifera</taxon>
        <taxon>Rotifera</taxon>
        <taxon>Eurotatoria</taxon>
        <taxon>Bdelloidea</taxon>
        <taxon>Philodinida</taxon>
        <taxon>Philodinidae</taxon>
        <taxon>Didymodactylos</taxon>
    </lineage>
</organism>
<dbReference type="EMBL" id="CAJOBC010110509">
    <property type="protein sequence ID" value="CAF4525031.1"/>
    <property type="molecule type" value="Genomic_DNA"/>
</dbReference>
<dbReference type="EMBL" id="CAJNOQ010042849">
    <property type="protein sequence ID" value="CAF1628427.1"/>
    <property type="molecule type" value="Genomic_DNA"/>
</dbReference>
<accession>A0A816D1C0</accession>
<keyword evidence="3" id="KW-1185">Reference proteome</keyword>
<dbReference type="Proteomes" id="UP000681722">
    <property type="component" value="Unassembled WGS sequence"/>
</dbReference>
<dbReference type="AlphaFoldDB" id="A0A816D1C0"/>
<sequence>MLRDNSAIVLAVATVTTTAAYPVNSTYAMMVSAVYGEVFTCYTIFDGNLATRRFQQSIYVTRPLRELGLCAPFVSTSEAAAAVNDQRTSRNAKFLYFQVLIEVLLKKLLYDDVKAKQELIKVWKQKYCANNRILYEFERDYHSEKAVYCYTRPTSLCETMNKALRGNDIDILLAMRSFIIDLYRQQIDDGNFTSIFRIYRGSVLCVSELDLIRNSIGAFVSFNDLMSISMDIGVMMTDIFLM</sequence>
<comment type="caution">
    <text evidence="1">The sequence shown here is derived from an EMBL/GenBank/DDBJ whole genome shotgun (WGS) entry which is preliminary data.</text>
</comment>
<evidence type="ECO:0000313" key="1">
    <source>
        <dbReference type="EMBL" id="CAF1628427.1"/>
    </source>
</evidence>
<reference evidence="1" key="1">
    <citation type="submission" date="2021-02" db="EMBL/GenBank/DDBJ databases">
        <authorList>
            <person name="Nowell W R."/>
        </authorList>
    </citation>
    <scope>NUCLEOTIDE SEQUENCE</scope>
</reference>